<gene>
    <name evidence="1" type="ORF">CTI12_AA287370</name>
</gene>
<evidence type="ECO:0000313" key="2">
    <source>
        <dbReference type="Proteomes" id="UP000245207"/>
    </source>
</evidence>
<accession>A0A2U1NBH4</accession>
<evidence type="ECO:0000313" key="1">
    <source>
        <dbReference type="EMBL" id="PWA70864.1"/>
    </source>
</evidence>
<dbReference type="AlphaFoldDB" id="A0A2U1NBH4"/>
<comment type="caution">
    <text evidence="1">The sequence shown here is derived from an EMBL/GenBank/DDBJ whole genome shotgun (WGS) entry which is preliminary data.</text>
</comment>
<keyword evidence="2" id="KW-1185">Reference proteome</keyword>
<organism evidence="1 2">
    <name type="scientific">Artemisia annua</name>
    <name type="common">Sweet wormwood</name>
    <dbReference type="NCBI Taxonomy" id="35608"/>
    <lineage>
        <taxon>Eukaryota</taxon>
        <taxon>Viridiplantae</taxon>
        <taxon>Streptophyta</taxon>
        <taxon>Embryophyta</taxon>
        <taxon>Tracheophyta</taxon>
        <taxon>Spermatophyta</taxon>
        <taxon>Magnoliopsida</taxon>
        <taxon>eudicotyledons</taxon>
        <taxon>Gunneridae</taxon>
        <taxon>Pentapetalae</taxon>
        <taxon>asterids</taxon>
        <taxon>campanulids</taxon>
        <taxon>Asterales</taxon>
        <taxon>Asteraceae</taxon>
        <taxon>Asteroideae</taxon>
        <taxon>Anthemideae</taxon>
        <taxon>Artemisiinae</taxon>
        <taxon>Artemisia</taxon>
    </lineage>
</organism>
<proteinExistence type="predicted"/>
<name>A0A2U1NBH4_ARTAN</name>
<dbReference type="OrthoDB" id="44867at2759"/>
<dbReference type="GO" id="GO:0003746">
    <property type="term" value="F:translation elongation factor activity"/>
    <property type="evidence" value="ECO:0007669"/>
    <property type="project" value="UniProtKB-KW"/>
</dbReference>
<reference evidence="1 2" key="1">
    <citation type="journal article" date="2018" name="Mol. Plant">
        <title>The genome of Artemisia annua provides insight into the evolution of Asteraceae family and artemisinin biosynthesis.</title>
        <authorList>
            <person name="Shen Q."/>
            <person name="Zhang L."/>
            <person name="Liao Z."/>
            <person name="Wang S."/>
            <person name="Yan T."/>
            <person name="Shi P."/>
            <person name="Liu M."/>
            <person name="Fu X."/>
            <person name="Pan Q."/>
            <person name="Wang Y."/>
            <person name="Lv Z."/>
            <person name="Lu X."/>
            <person name="Zhang F."/>
            <person name="Jiang W."/>
            <person name="Ma Y."/>
            <person name="Chen M."/>
            <person name="Hao X."/>
            <person name="Li L."/>
            <person name="Tang Y."/>
            <person name="Lv G."/>
            <person name="Zhou Y."/>
            <person name="Sun X."/>
            <person name="Brodelius P.E."/>
            <person name="Rose J.K.C."/>
            <person name="Tang K."/>
        </authorList>
    </citation>
    <scope>NUCLEOTIDE SEQUENCE [LARGE SCALE GENOMIC DNA]</scope>
    <source>
        <strain evidence="2">cv. Huhao1</strain>
        <tissue evidence="1">Leaf</tissue>
    </source>
</reference>
<keyword evidence="1" id="KW-0251">Elongation factor</keyword>
<protein>
    <submittedName>
        <fullName evidence="1">Transcription elongation factor TFIIS</fullName>
    </submittedName>
</protein>
<dbReference type="Proteomes" id="UP000245207">
    <property type="component" value="Unassembled WGS sequence"/>
</dbReference>
<dbReference type="STRING" id="35608.A0A2U1NBH4"/>
<dbReference type="EMBL" id="PKPP01003169">
    <property type="protein sequence ID" value="PWA70864.1"/>
    <property type="molecule type" value="Genomic_DNA"/>
</dbReference>
<keyword evidence="1" id="KW-0648">Protein biosynthesis</keyword>
<sequence length="574" mass="64842">MVVNGCIGGLFSDSHCQIELPAELLPLNLCEETDVWEVTDARSVALNGTKWSDLIASVINLDPKLVLFDQIAGNKFLVNFYTASGEEVDYGFTSGHVSKCVVLGCLDPRLYQMRLNWKGNRNSKCVQIEFDGVVRNIGITFHSVCKGKKLVGVAFTGDEWESNIPSSFHNHQLRAGHREGWVDAAGSSFYMLMKIHANKCRKAECNTCVFLVGEWIQVKGVLDLSISDKIVFDLVSGNIASDVVVVVSYKMGFLCEFKNRVDRGMYINVSFALVFGRAWNHYVEAKGIQFGWHVHFLPSSRPNMLYGVEYNLQGMPTSRLYNFVRYAPVCLTYASFQSKHVTYASLQSKHVQILPKRFFDRFKKRDQLDLEGIEKYEVKLHFIGDAPHGFCGSNWADFLEKENISERQKMVVCHVGGFRFDVTIFDFNGVAIETFFCYTAAVSSLPNAPYAAASKRPFCCSKLSTNAPAAATKHFCCRCRLCITLKKQTVKDAKDALCKVSREVVEESRDELNVCDPYRVVVLVESTMFGKWGKTNGAHKLKYKSRCLWRLKPGRPLKNNPILTHYLNDPFSHL</sequence>